<protein>
    <submittedName>
        <fullName evidence="1">Pyridoxal 5'-phosphate synthase subunit snz1</fullName>
        <ecNumber evidence="1">4.3.3.6</ecNumber>
    </submittedName>
</protein>
<proteinExistence type="predicted"/>
<dbReference type="EMBL" id="JAOPJF010000030">
    <property type="protein sequence ID" value="KAK1144549.1"/>
    <property type="molecule type" value="Genomic_DNA"/>
</dbReference>
<dbReference type="Proteomes" id="UP001177260">
    <property type="component" value="Unassembled WGS sequence"/>
</dbReference>
<evidence type="ECO:0000313" key="1">
    <source>
        <dbReference type="EMBL" id="KAK1144549.1"/>
    </source>
</evidence>
<organism evidence="1 2">
    <name type="scientific">Aspergillus melleus</name>
    <dbReference type="NCBI Taxonomy" id="138277"/>
    <lineage>
        <taxon>Eukaryota</taxon>
        <taxon>Fungi</taxon>
        <taxon>Dikarya</taxon>
        <taxon>Ascomycota</taxon>
        <taxon>Pezizomycotina</taxon>
        <taxon>Eurotiomycetes</taxon>
        <taxon>Eurotiomycetidae</taxon>
        <taxon>Eurotiales</taxon>
        <taxon>Aspergillaceae</taxon>
        <taxon>Aspergillus</taxon>
        <taxon>Aspergillus subgen. Circumdati</taxon>
    </lineage>
</organism>
<accession>A0ACC3B340</accession>
<keyword evidence="2" id="KW-1185">Reference proteome</keyword>
<gene>
    <name evidence="1" type="primary">SNZ1</name>
    <name evidence="1" type="ORF">N8T08_005422</name>
</gene>
<name>A0ACC3B340_9EURO</name>
<reference evidence="1 2" key="1">
    <citation type="journal article" date="2023" name="ACS Omega">
        <title>Identification of the Neoaspergillic Acid Biosynthesis Gene Cluster by Establishing an In Vitro CRISPR-Ribonucleoprotein Genetic System in Aspergillus melleus.</title>
        <authorList>
            <person name="Yuan B."/>
            <person name="Grau M.F."/>
            <person name="Murata R.M."/>
            <person name="Torok T."/>
            <person name="Venkateswaran K."/>
            <person name="Stajich J.E."/>
            <person name="Wang C.C.C."/>
        </authorList>
    </citation>
    <scope>NUCLEOTIDE SEQUENCE [LARGE SCALE GENOMIC DNA]</scope>
    <source>
        <strain evidence="1 2">IMV 1140</strain>
    </source>
</reference>
<comment type="caution">
    <text evidence="1">The sequence shown here is derived from an EMBL/GenBank/DDBJ whole genome shotgun (WGS) entry which is preliminary data.</text>
</comment>
<evidence type="ECO:0000313" key="2">
    <source>
        <dbReference type="Proteomes" id="UP001177260"/>
    </source>
</evidence>
<sequence length="305" mass="32385">MAAQQNGASNDFTVKAGLAQMLKGGVIMDVVNAEQARIAEEAGAAAVMALERVPADIRAQGGVARMSDPSMIKDIMKSVTIPVMAKARIGHFVECQILEAIGIDYIDESEVLTPADDVYHVTKHNFKAPFVCGCRNLGEALRRISEGAAMIRTKGEAGTGDVVEAVKHMRTVNAEVARARAILQSSPDPEPELRAFARELGAPYELLRQTAEKGRLPVVNFAAGGVATPADAALMMQLGCDGVFVGSGIFKSGDAKQRAKAIVQAVTHYKDPKVLAEVSEGLGEAMVGINVSQMQEADKLAKRGW</sequence>
<keyword evidence="1" id="KW-0456">Lyase</keyword>
<dbReference type="EC" id="4.3.3.6" evidence="1"/>